<dbReference type="Proteomes" id="UP000031549">
    <property type="component" value="Unassembled WGS sequence"/>
</dbReference>
<evidence type="ECO:0000313" key="2">
    <source>
        <dbReference type="Proteomes" id="UP000031549"/>
    </source>
</evidence>
<dbReference type="EMBL" id="JTCM02000005">
    <property type="protein sequence ID" value="NEU71802.1"/>
    <property type="molecule type" value="Genomic_DNA"/>
</dbReference>
<accession>A0A846H349</accession>
<protein>
    <submittedName>
        <fullName evidence="1">Uncharacterized protein</fullName>
    </submittedName>
</protein>
<proteinExistence type="predicted"/>
<keyword evidence="2" id="KW-1185">Reference proteome</keyword>
<dbReference type="RefSeq" id="WP_163518600.1">
    <property type="nucleotide sequence ID" value="NZ_JTCM02000005.1"/>
</dbReference>
<comment type="caution">
    <text evidence="1">The sequence shown here is derived from an EMBL/GenBank/DDBJ whole genome shotgun (WGS) entry which is preliminary data.</text>
</comment>
<sequence length="57" mass="6124">MATKKAALLDLQVYEALGDGDGHKRAYSSPPTTNFSHYARSTVETLTLRVEAIALSG</sequence>
<name>A0A846H349_9CYAN</name>
<gene>
    <name evidence="1" type="ORF">PI95_004220</name>
</gene>
<reference evidence="1 2" key="1">
    <citation type="journal article" date="2015" name="Genome Announc.">
        <title>Draft Genome Sequence of Cyanobacterium Hassallia byssoidea Strain VB512170, Isolated from Monuments in India.</title>
        <authorList>
            <person name="Singh D."/>
            <person name="Chandrababunaidu M.M."/>
            <person name="Panda A."/>
            <person name="Sen D."/>
            <person name="Bhattacharyya S."/>
            <person name="Adhikary S.P."/>
            <person name="Tripathy S."/>
        </authorList>
    </citation>
    <scope>NUCLEOTIDE SEQUENCE [LARGE SCALE GENOMIC DNA]</scope>
    <source>
        <strain evidence="1 2">VB512170</strain>
    </source>
</reference>
<dbReference type="AlphaFoldDB" id="A0A846H349"/>
<organism evidence="1 2">
    <name type="scientific">Hassallia byssoidea VB512170</name>
    <dbReference type="NCBI Taxonomy" id="1304833"/>
    <lineage>
        <taxon>Bacteria</taxon>
        <taxon>Bacillati</taxon>
        <taxon>Cyanobacteriota</taxon>
        <taxon>Cyanophyceae</taxon>
        <taxon>Nostocales</taxon>
        <taxon>Tolypothrichaceae</taxon>
        <taxon>Hassallia</taxon>
    </lineage>
</organism>
<evidence type="ECO:0000313" key="1">
    <source>
        <dbReference type="EMBL" id="NEU71802.1"/>
    </source>
</evidence>